<dbReference type="EMBL" id="MT144002">
    <property type="protein sequence ID" value="QJA46096.1"/>
    <property type="molecule type" value="Genomic_DNA"/>
</dbReference>
<protein>
    <submittedName>
        <fullName evidence="1">Uncharacterized protein</fullName>
    </submittedName>
</protein>
<evidence type="ECO:0000313" key="1">
    <source>
        <dbReference type="EMBL" id="QJA46096.1"/>
    </source>
</evidence>
<name>A0A6H1ZDV1_9ZZZZ</name>
<dbReference type="AlphaFoldDB" id="A0A6H1ZDV1"/>
<organism evidence="1">
    <name type="scientific">viral metagenome</name>
    <dbReference type="NCBI Taxonomy" id="1070528"/>
    <lineage>
        <taxon>unclassified sequences</taxon>
        <taxon>metagenomes</taxon>
        <taxon>organismal metagenomes</taxon>
    </lineage>
</organism>
<gene>
    <name evidence="1" type="ORF">TM448A00312_0054</name>
    <name evidence="2" type="ORF">TM448B00682_0027</name>
</gene>
<evidence type="ECO:0000313" key="2">
    <source>
        <dbReference type="EMBL" id="QJH96333.1"/>
    </source>
</evidence>
<sequence length="70" mass="8522">MRKRKYIIESEYGGYTVQYPKGNDFEYVDMATSDQLGAEIKVWKTLRGAKNWIKKHNFDDNYRIIKKERW</sequence>
<dbReference type="EMBL" id="MT144647">
    <property type="protein sequence ID" value="QJH96333.1"/>
    <property type="molecule type" value="Genomic_DNA"/>
</dbReference>
<accession>A0A6H1ZDV1</accession>
<proteinExistence type="predicted"/>
<reference evidence="1" key="1">
    <citation type="submission" date="2020-03" db="EMBL/GenBank/DDBJ databases">
        <title>The deep terrestrial virosphere.</title>
        <authorList>
            <person name="Holmfeldt K."/>
            <person name="Nilsson E."/>
            <person name="Simone D."/>
            <person name="Lopez-Fernandez M."/>
            <person name="Wu X."/>
            <person name="de Brujin I."/>
            <person name="Lundin D."/>
            <person name="Andersson A."/>
            <person name="Bertilsson S."/>
            <person name="Dopson M."/>
        </authorList>
    </citation>
    <scope>NUCLEOTIDE SEQUENCE</scope>
    <source>
        <strain evidence="1">TM448A00312</strain>
        <strain evidence="2">TM448B00682</strain>
    </source>
</reference>